<keyword evidence="4" id="KW-0408">Iron</keyword>
<gene>
    <name evidence="6" type="ORF">Bccel_0469</name>
</gene>
<comment type="caution">
    <text evidence="6">The sequence shown here is derived from an EMBL/GenBank/DDBJ whole genome shotgun (WGS) entry which is preliminary data.</text>
</comment>
<evidence type="ECO:0000313" key="7">
    <source>
        <dbReference type="Proteomes" id="UP000036923"/>
    </source>
</evidence>
<evidence type="ECO:0000256" key="4">
    <source>
        <dbReference type="ARBA" id="ARBA00023004"/>
    </source>
</evidence>
<comment type="cofactor">
    <cofactor evidence="1">
        <name>[4Fe-4S] cluster</name>
        <dbReference type="ChEBI" id="CHEBI:49883"/>
    </cofactor>
</comment>
<dbReference type="GO" id="GO:0051536">
    <property type="term" value="F:iron-sulfur cluster binding"/>
    <property type="evidence" value="ECO:0007669"/>
    <property type="project" value="UniProtKB-KW"/>
</dbReference>
<proteinExistence type="predicted"/>
<dbReference type="RefSeq" id="WP_338053594.1">
    <property type="nucleotide sequence ID" value="NZ_KN050763.1"/>
</dbReference>
<evidence type="ECO:0000256" key="1">
    <source>
        <dbReference type="ARBA" id="ARBA00001966"/>
    </source>
</evidence>
<accession>A0A0L6JID4</accession>
<dbReference type="EMBL" id="LGTC01000001">
    <property type="protein sequence ID" value="KNY25212.1"/>
    <property type="molecule type" value="Genomic_DNA"/>
</dbReference>
<dbReference type="PANTHER" id="PTHR43409:SF4">
    <property type="entry name" value="RADICAL SAM SUPERFAMILY PROTEIN"/>
    <property type="match status" value="1"/>
</dbReference>
<dbReference type="GO" id="GO:0046872">
    <property type="term" value="F:metal ion binding"/>
    <property type="evidence" value="ECO:0007669"/>
    <property type="project" value="UniProtKB-KW"/>
</dbReference>
<dbReference type="eggNOG" id="COG1032">
    <property type="taxonomic scope" value="Bacteria"/>
</dbReference>
<evidence type="ECO:0000256" key="3">
    <source>
        <dbReference type="ARBA" id="ARBA00022723"/>
    </source>
</evidence>
<sequence length="226" mass="25878">MKIEKIRFIEPGNLPYRKSIKNLYIYDKYIRTPSHGLMTLATIAKKVVDDTLMYSESISDIIWKDVLDADIVFIGIFTFSANRGYELAKFIKQNSKAIVVMGGLHASMNYPEAVNYCDYVLLGEGDESIGEFIEAVQNSRDIDFPGVAYMSGNKIVIQETENRRRTLILFLTGICCTIIKKWQDITLSGLRFMPQEDVPITAITVPLYVILEGMCEQEHPKMWWKI</sequence>
<dbReference type="Proteomes" id="UP000036923">
    <property type="component" value="Unassembled WGS sequence"/>
</dbReference>
<evidence type="ECO:0000256" key="2">
    <source>
        <dbReference type="ARBA" id="ARBA00022691"/>
    </source>
</evidence>
<dbReference type="Gene3D" id="3.40.50.280">
    <property type="entry name" value="Cobalamin-binding domain"/>
    <property type="match status" value="1"/>
</dbReference>
<evidence type="ECO:0000313" key="6">
    <source>
        <dbReference type="EMBL" id="KNY25212.1"/>
    </source>
</evidence>
<keyword evidence="3" id="KW-0479">Metal-binding</keyword>
<evidence type="ECO:0000256" key="5">
    <source>
        <dbReference type="ARBA" id="ARBA00023014"/>
    </source>
</evidence>
<protein>
    <submittedName>
        <fullName evidence="6">Cobalamin B12-binding domain protein</fullName>
    </submittedName>
</protein>
<reference evidence="7" key="1">
    <citation type="submission" date="2015-07" db="EMBL/GenBank/DDBJ databases">
        <title>Near-Complete Genome Sequence of the Cellulolytic Bacterium Bacteroides (Pseudobacteroides) cellulosolvens ATCC 35603.</title>
        <authorList>
            <person name="Dassa B."/>
            <person name="Utturkar S.M."/>
            <person name="Klingeman D.M."/>
            <person name="Hurt R.A."/>
            <person name="Keller M."/>
            <person name="Xu J."/>
            <person name="Reddy Y.H.K."/>
            <person name="Borovok I."/>
            <person name="Grinberg I.R."/>
            <person name="Lamed R."/>
            <person name="Zhivin O."/>
            <person name="Bayer E.A."/>
            <person name="Brown S.D."/>
        </authorList>
    </citation>
    <scope>NUCLEOTIDE SEQUENCE [LARGE SCALE GENOMIC DNA]</scope>
    <source>
        <strain evidence="7">DSM 2933</strain>
    </source>
</reference>
<dbReference type="CDD" id="cd02068">
    <property type="entry name" value="radical_SAM_B12_BD"/>
    <property type="match status" value="1"/>
</dbReference>
<dbReference type="InterPro" id="IPR051198">
    <property type="entry name" value="BchE-like"/>
</dbReference>
<dbReference type="AlphaFoldDB" id="A0A0L6JID4"/>
<dbReference type="STRING" id="398512.Bccel_0469"/>
<keyword evidence="7" id="KW-1185">Reference proteome</keyword>
<name>A0A0L6JID4_9FIRM</name>
<keyword evidence="5" id="KW-0411">Iron-sulfur</keyword>
<dbReference type="PANTHER" id="PTHR43409">
    <property type="entry name" value="ANAEROBIC MAGNESIUM-PROTOPORPHYRIN IX MONOMETHYL ESTER CYCLASE-RELATED"/>
    <property type="match status" value="1"/>
</dbReference>
<keyword evidence="2" id="KW-0949">S-adenosyl-L-methionine</keyword>
<organism evidence="6 7">
    <name type="scientific">Pseudobacteroides cellulosolvens ATCC 35603 = DSM 2933</name>
    <dbReference type="NCBI Taxonomy" id="398512"/>
    <lineage>
        <taxon>Bacteria</taxon>
        <taxon>Bacillati</taxon>
        <taxon>Bacillota</taxon>
        <taxon>Clostridia</taxon>
        <taxon>Eubacteriales</taxon>
        <taxon>Oscillospiraceae</taxon>
        <taxon>Pseudobacteroides</taxon>
    </lineage>
</organism>